<evidence type="ECO:0000313" key="5">
    <source>
        <dbReference type="Proteomes" id="UP001170481"/>
    </source>
</evidence>
<evidence type="ECO:0000256" key="1">
    <source>
        <dbReference type="ARBA" id="ARBA00022691"/>
    </source>
</evidence>
<evidence type="ECO:0000256" key="2">
    <source>
        <dbReference type="ARBA" id="ARBA00033753"/>
    </source>
</evidence>
<evidence type="ECO:0000259" key="3">
    <source>
        <dbReference type="PROSITE" id="PS51668"/>
    </source>
</evidence>
<keyword evidence="1" id="KW-0949">S-adenosyl-L-methionine</keyword>
<protein>
    <submittedName>
        <fullName evidence="4">tRNA (N6-threonylcarbamoyladenosine(37)-N6)-methyltransferase TrmO</fullName>
    </submittedName>
</protein>
<dbReference type="InterPro" id="IPR041369">
    <property type="entry name" value="TrmO_C"/>
</dbReference>
<dbReference type="InterPro" id="IPR036413">
    <property type="entry name" value="YaeB-like_sf"/>
</dbReference>
<dbReference type="Gene3D" id="3.30.2310.10">
    <property type="entry name" value="YaeB-like"/>
    <property type="match status" value="1"/>
</dbReference>
<sequence length="246" mass="26903">MQPVGIIESCYPDKFGIPRQPGLARHATAILHLLPPFDDPDCVRDIESFSHLWIHFLFHASPTRWTPLIRPPRLGGNARTGVFASRSTHRPNRLGQSVVELAGVETAANATPDGKQSGKRNGVRLLLRGHDLLDGTPVMDIKPYLPWVDAVPEARAGYAPVPPPRHAVVFSSQAEQTLATRADSATLRALIEEVLAQDPRPAYHAARPADGKRQYGVRLVDVDVRFTARTQPDGSLTMEVAAIVTV</sequence>
<dbReference type="RefSeq" id="WP_303594006.1">
    <property type="nucleotide sequence ID" value="NZ_JAUORK010000010.1"/>
</dbReference>
<dbReference type="Proteomes" id="UP001170481">
    <property type="component" value="Unassembled WGS sequence"/>
</dbReference>
<comment type="similarity">
    <text evidence="2">Belongs to the tRNA methyltransferase O family.</text>
</comment>
<evidence type="ECO:0000313" key="4">
    <source>
        <dbReference type="EMBL" id="MDO6672281.1"/>
    </source>
</evidence>
<feature type="domain" description="TsaA-like" evidence="3">
    <location>
        <begin position="1"/>
        <end position="153"/>
    </location>
</feature>
<dbReference type="InterPro" id="IPR023370">
    <property type="entry name" value="TrmO-like_N"/>
</dbReference>
<dbReference type="Gene3D" id="2.40.30.70">
    <property type="entry name" value="YaeB-like"/>
    <property type="match status" value="1"/>
</dbReference>
<dbReference type="SUPFAM" id="SSF118196">
    <property type="entry name" value="YaeB-like"/>
    <property type="match status" value="1"/>
</dbReference>
<dbReference type="PANTHER" id="PTHR12818">
    <property type="entry name" value="TRNA (ADENINE(37)-N6)-METHYLTRANSFERASE"/>
    <property type="match status" value="1"/>
</dbReference>
<dbReference type="InterPro" id="IPR023368">
    <property type="entry name" value="UPF0066_cons_site"/>
</dbReference>
<dbReference type="Pfam" id="PF01980">
    <property type="entry name" value="TrmO_N"/>
    <property type="match status" value="1"/>
</dbReference>
<proteinExistence type="inferred from homology"/>
<gene>
    <name evidence="4" type="primary">tsaA</name>
    <name evidence="4" type="ORF">Q4535_09140</name>
</gene>
<reference evidence="4" key="1">
    <citation type="submission" date="2023-07" db="EMBL/GenBank/DDBJ databases">
        <title>Genome content predicts the carbon catabolic preferences of heterotrophic bacteria.</title>
        <authorList>
            <person name="Gralka M."/>
        </authorList>
    </citation>
    <scope>NUCLEOTIDE SEQUENCE</scope>
    <source>
        <strain evidence="4">C2R13</strain>
    </source>
</reference>
<name>A0AAP4U0C3_9GAMM</name>
<dbReference type="EMBL" id="JAUORK010000010">
    <property type="protein sequence ID" value="MDO6672281.1"/>
    <property type="molecule type" value="Genomic_DNA"/>
</dbReference>
<dbReference type="CDD" id="cd09281">
    <property type="entry name" value="UPF0066"/>
    <property type="match status" value="1"/>
</dbReference>
<dbReference type="Pfam" id="PF18389">
    <property type="entry name" value="TrmO_C"/>
    <property type="match status" value="1"/>
</dbReference>
<dbReference type="PANTHER" id="PTHR12818:SF0">
    <property type="entry name" value="TRNA (ADENINE(37)-N6)-METHYLTRANSFERASE"/>
    <property type="match status" value="1"/>
</dbReference>
<dbReference type="InterPro" id="IPR040372">
    <property type="entry name" value="YaeB-like"/>
</dbReference>
<comment type="caution">
    <text evidence="4">The sequence shown here is derived from an EMBL/GenBank/DDBJ whole genome shotgun (WGS) entry which is preliminary data.</text>
</comment>
<dbReference type="NCBIfam" id="TIGR00104">
    <property type="entry name" value="tRNA_TsaA"/>
    <property type="match status" value="1"/>
</dbReference>
<dbReference type="PROSITE" id="PS51668">
    <property type="entry name" value="TSAA_2"/>
    <property type="match status" value="1"/>
</dbReference>
<organism evidence="4 5">
    <name type="scientific">Cobetia amphilecti</name>
    <dbReference type="NCBI Taxonomy" id="1055104"/>
    <lineage>
        <taxon>Bacteria</taxon>
        <taxon>Pseudomonadati</taxon>
        <taxon>Pseudomonadota</taxon>
        <taxon>Gammaproteobacteria</taxon>
        <taxon>Oceanospirillales</taxon>
        <taxon>Halomonadaceae</taxon>
        <taxon>Cobetia</taxon>
    </lineage>
</organism>
<dbReference type="AlphaFoldDB" id="A0AAP4U0C3"/>
<dbReference type="InterPro" id="IPR036414">
    <property type="entry name" value="YaeB_N_sf"/>
</dbReference>
<accession>A0AAP4U0C3</accession>
<dbReference type="PROSITE" id="PS01318">
    <property type="entry name" value="TSAA_1"/>
    <property type="match status" value="1"/>
</dbReference>